<dbReference type="EMBL" id="GL890965">
    <property type="protein sequence ID" value="EGJ29895.1"/>
    <property type="molecule type" value="Genomic_DNA"/>
</dbReference>
<dbReference type="Proteomes" id="UP000003959">
    <property type="component" value="Unassembled WGS sequence"/>
</dbReference>
<protein>
    <submittedName>
        <fullName evidence="2">Uncharacterized protein</fullName>
    </submittedName>
</protein>
<sequence>MQLIYKLMQLIYKTWLFRTCYAKLTLCQREQGAGSREQEEEALFRKIDG</sequence>
<keyword evidence="3" id="KW-1185">Reference proteome</keyword>
<organism evidence="2 3">
    <name type="scientific">Moorena producens 3L</name>
    <dbReference type="NCBI Taxonomy" id="489825"/>
    <lineage>
        <taxon>Bacteria</taxon>
        <taxon>Bacillati</taxon>
        <taxon>Cyanobacteriota</taxon>
        <taxon>Cyanophyceae</taxon>
        <taxon>Coleofasciculales</taxon>
        <taxon>Coleofasciculaceae</taxon>
        <taxon>Moorena</taxon>
    </lineage>
</organism>
<dbReference type="AlphaFoldDB" id="F4XZX7"/>
<evidence type="ECO:0000313" key="2">
    <source>
        <dbReference type="EMBL" id="EGJ29895.1"/>
    </source>
</evidence>
<dbReference type="HOGENOM" id="CLU_3137784_0_0_3"/>
<proteinExistence type="predicted"/>
<accession>F4XZX7</accession>
<evidence type="ECO:0000256" key="1">
    <source>
        <dbReference type="SAM" id="MobiDB-lite"/>
    </source>
</evidence>
<feature type="region of interest" description="Disordered" evidence="1">
    <location>
        <begin position="30"/>
        <end position="49"/>
    </location>
</feature>
<name>F4XZX7_9CYAN</name>
<gene>
    <name evidence="2" type="ORF">LYNGBM3L_58440</name>
</gene>
<evidence type="ECO:0000313" key="3">
    <source>
        <dbReference type="Proteomes" id="UP000003959"/>
    </source>
</evidence>
<reference evidence="3" key="1">
    <citation type="journal article" date="2011" name="Proc. Natl. Acad. Sci. U.S.A.">
        <title>Genomic insights into the physiology and ecology of the marine filamentous cyanobacterium Lyngbya majuscula.</title>
        <authorList>
            <person name="Jones A.C."/>
            <person name="Monroe E.A."/>
            <person name="Podell S."/>
            <person name="Hess W.R."/>
            <person name="Klages S."/>
            <person name="Esquenazi E."/>
            <person name="Niessen S."/>
            <person name="Hoover H."/>
            <person name="Rothmann M."/>
            <person name="Lasken R.S."/>
            <person name="Yates J.R.III."/>
            <person name="Reinhardt R."/>
            <person name="Kube M."/>
            <person name="Burkart M.D."/>
            <person name="Allen E.E."/>
            <person name="Dorrestein P.C."/>
            <person name="Gerwick W.H."/>
            <person name="Gerwick L."/>
        </authorList>
    </citation>
    <scope>NUCLEOTIDE SEQUENCE [LARGE SCALE GENOMIC DNA]</scope>
    <source>
        <strain evidence="3">3L</strain>
    </source>
</reference>